<evidence type="ECO:0000313" key="2">
    <source>
        <dbReference type="Proteomes" id="UP001476798"/>
    </source>
</evidence>
<feature type="non-terminal residue" evidence="1">
    <location>
        <position position="128"/>
    </location>
</feature>
<protein>
    <submittedName>
        <fullName evidence="1">Uncharacterized protein</fullName>
    </submittedName>
</protein>
<comment type="caution">
    <text evidence="1">The sequence shown here is derived from an EMBL/GenBank/DDBJ whole genome shotgun (WGS) entry which is preliminary data.</text>
</comment>
<evidence type="ECO:0000313" key="1">
    <source>
        <dbReference type="EMBL" id="MEQ2162031.1"/>
    </source>
</evidence>
<dbReference type="Proteomes" id="UP001476798">
    <property type="component" value="Unassembled WGS sequence"/>
</dbReference>
<reference evidence="1 2" key="1">
    <citation type="submission" date="2021-06" db="EMBL/GenBank/DDBJ databases">
        <authorList>
            <person name="Palmer J.M."/>
        </authorList>
    </citation>
    <scope>NUCLEOTIDE SEQUENCE [LARGE SCALE GENOMIC DNA]</scope>
    <source>
        <strain evidence="1 2">GA_2019</strain>
        <tissue evidence="1">Muscle</tissue>
    </source>
</reference>
<proteinExistence type="predicted"/>
<feature type="non-terminal residue" evidence="1">
    <location>
        <position position="1"/>
    </location>
</feature>
<gene>
    <name evidence="1" type="ORF">GOODEAATRI_015701</name>
</gene>
<sequence length="128" mass="13855">DSTNIQIRVCCVSVAAYGLNCLCVPATTTGLKSYSVNSPVFTFFTPPFPHHFFFQGSCLLWLLSSVGLTHNDDLDQALGKCQGWWTDCLKAISLVFLCADSVSSLSLSPSSHLSLLFSSIFSFSTSLS</sequence>
<organism evidence="1 2">
    <name type="scientific">Goodea atripinnis</name>
    <dbReference type="NCBI Taxonomy" id="208336"/>
    <lineage>
        <taxon>Eukaryota</taxon>
        <taxon>Metazoa</taxon>
        <taxon>Chordata</taxon>
        <taxon>Craniata</taxon>
        <taxon>Vertebrata</taxon>
        <taxon>Euteleostomi</taxon>
        <taxon>Actinopterygii</taxon>
        <taxon>Neopterygii</taxon>
        <taxon>Teleostei</taxon>
        <taxon>Neoteleostei</taxon>
        <taxon>Acanthomorphata</taxon>
        <taxon>Ovalentaria</taxon>
        <taxon>Atherinomorphae</taxon>
        <taxon>Cyprinodontiformes</taxon>
        <taxon>Goodeidae</taxon>
        <taxon>Goodea</taxon>
    </lineage>
</organism>
<name>A0ABV0MSD6_9TELE</name>
<accession>A0ABV0MSD6</accession>
<keyword evidence="2" id="KW-1185">Reference proteome</keyword>
<dbReference type="EMBL" id="JAHRIO010011170">
    <property type="protein sequence ID" value="MEQ2162031.1"/>
    <property type="molecule type" value="Genomic_DNA"/>
</dbReference>